<evidence type="ECO:0000256" key="4">
    <source>
        <dbReference type="ARBA" id="ARBA00029440"/>
    </source>
</evidence>
<dbReference type="InterPro" id="IPR044524">
    <property type="entry name" value="Isoase_HisA-like"/>
</dbReference>
<comment type="caution">
    <text evidence="6">The sequence shown here is derived from an EMBL/GenBank/DDBJ whole genome shotgun (WGS) entry which is preliminary data.</text>
</comment>
<gene>
    <name evidence="6" type="ORF">SM757_16770</name>
</gene>
<dbReference type="Pfam" id="PF00977">
    <property type="entry name" value="His_biosynth"/>
    <property type="match status" value="1"/>
</dbReference>
<dbReference type="InterPro" id="IPR011060">
    <property type="entry name" value="RibuloseP-bd_barrel"/>
</dbReference>
<dbReference type="RefSeq" id="WP_322466371.1">
    <property type="nucleotide sequence ID" value="NZ_JAXOJX010000027.1"/>
</dbReference>
<reference evidence="6 7" key="1">
    <citation type="submission" date="2023-11" db="EMBL/GenBank/DDBJ databases">
        <title>Draft genome of Azohydromonas lata strain H1 (DSM1123), a polyhydroxyalkanoate producer.</title>
        <authorList>
            <person name="Traversa D."/>
            <person name="D'Addabbo P."/>
            <person name="Pazzani C."/>
            <person name="Manzari C."/>
            <person name="Chiara M."/>
            <person name="Scrascia M."/>
        </authorList>
    </citation>
    <scope>NUCLEOTIDE SEQUENCE [LARGE SCALE GENOMIC DNA]</scope>
    <source>
        <strain evidence="6 7">H1</strain>
    </source>
</reference>
<comment type="similarity">
    <text evidence="1 5">Belongs to the HisA/HisF family.</text>
</comment>
<evidence type="ECO:0000256" key="5">
    <source>
        <dbReference type="RuleBase" id="RU003657"/>
    </source>
</evidence>
<dbReference type="CDD" id="cd04723">
    <property type="entry name" value="HisA_HisF"/>
    <property type="match status" value="1"/>
</dbReference>
<organism evidence="6 7">
    <name type="scientific">Azohydromonas lata</name>
    <dbReference type="NCBI Taxonomy" id="45677"/>
    <lineage>
        <taxon>Bacteria</taxon>
        <taxon>Pseudomonadati</taxon>
        <taxon>Pseudomonadota</taxon>
        <taxon>Betaproteobacteria</taxon>
        <taxon>Burkholderiales</taxon>
        <taxon>Sphaerotilaceae</taxon>
        <taxon>Azohydromonas</taxon>
    </lineage>
</organism>
<evidence type="ECO:0000256" key="1">
    <source>
        <dbReference type="ARBA" id="ARBA00009667"/>
    </source>
</evidence>
<evidence type="ECO:0000256" key="2">
    <source>
        <dbReference type="ARBA" id="ARBA00022605"/>
    </source>
</evidence>
<keyword evidence="3 5" id="KW-0368">Histidine biosynthesis</keyword>
<protein>
    <submittedName>
        <fullName evidence="6">HisA/HisF-related TIM barrel protein</fullName>
    </submittedName>
</protein>
<evidence type="ECO:0000256" key="3">
    <source>
        <dbReference type="ARBA" id="ARBA00023102"/>
    </source>
</evidence>
<dbReference type="Gene3D" id="3.20.20.70">
    <property type="entry name" value="Aldolase class I"/>
    <property type="match status" value="1"/>
</dbReference>
<keyword evidence="7" id="KW-1185">Reference proteome</keyword>
<dbReference type="PANTHER" id="PTHR43090">
    <property type="entry name" value="1-(5-PHOSPHORIBOSYL)-5-[(5-PHOSPHORIBOSYLAMINO)METHYLIDENEAMINO] IMIDAZOLE-4-CARBOXAMIDE ISOMERASE"/>
    <property type="match status" value="1"/>
</dbReference>
<dbReference type="InterPro" id="IPR006062">
    <property type="entry name" value="His_biosynth"/>
</dbReference>
<proteinExistence type="inferred from homology"/>
<comment type="pathway">
    <text evidence="4">Amino-acid biosynthesis.</text>
</comment>
<dbReference type="InterPro" id="IPR013785">
    <property type="entry name" value="Aldolase_TIM"/>
</dbReference>
<name>A0ABU5IGH4_9BURK</name>
<sequence length="246" mass="25266">MDSFLLVPVIDLLAGQVVRAVRGQRSHYQPMQSALCAGSAPLPLARALLARCASGTLYVADLDAILGRPAQAALLRELLAGLPAVTLWLDAGFKDAAAAHATLAALGEAAHRVRPVFGTESFNGTAAFEDCFGEPGGAVAEDAAKPVLDALLSLDQRSAAPLDPAGAWARAGRWPRDLIVMTLDRVGADAGPDLATLAAIRERAPRARLFGAGGIRSQADLDTARAAGAAGWLVASALHDGKLGAP</sequence>
<dbReference type="EMBL" id="JAXOJX010000027">
    <property type="protein sequence ID" value="MDZ5458230.1"/>
    <property type="molecule type" value="Genomic_DNA"/>
</dbReference>
<keyword evidence="2 5" id="KW-0028">Amino-acid biosynthesis</keyword>
<evidence type="ECO:0000313" key="7">
    <source>
        <dbReference type="Proteomes" id="UP001293718"/>
    </source>
</evidence>
<evidence type="ECO:0000313" key="6">
    <source>
        <dbReference type="EMBL" id="MDZ5458230.1"/>
    </source>
</evidence>
<dbReference type="Proteomes" id="UP001293718">
    <property type="component" value="Unassembled WGS sequence"/>
</dbReference>
<dbReference type="PANTHER" id="PTHR43090:SF2">
    <property type="entry name" value="1-(5-PHOSPHORIBOSYL)-5-[(5-PHOSPHORIBOSYLAMINO)METHYLIDENEAMINO] IMIDAZOLE-4-CARBOXAMIDE ISOMERASE"/>
    <property type="match status" value="1"/>
</dbReference>
<dbReference type="SUPFAM" id="SSF51366">
    <property type="entry name" value="Ribulose-phoshate binding barrel"/>
    <property type="match status" value="1"/>
</dbReference>
<accession>A0ABU5IGH4</accession>